<accession>A0A419PYS7</accession>
<gene>
    <name evidence="1" type="ORF">CSKR_107455</name>
</gene>
<dbReference type="Proteomes" id="UP000286415">
    <property type="component" value="Unassembled WGS sequence"/>
</dbReference>
<keyword evidence="2" id="KW-1185">Reference proteome</keyword>
<protein>
    <submittedName>
        <fullName evidence="1">Uncharacterized protein</fullName>
    </submittedName>
</protein>
<name>A0A419PYS7_CLOSI</name>
<evidence type="ECO:0000313" key="1">
    <source>
        <dbReference type="EMBL" id="KAG5452908.1"/>
    </source>
</evidence>
<comment type="caution">
    <text evidence="1">The sequence shown here is derived from an EMBL/GenBank/DDBJ whole genome shotgun (WGS) entry which is preliminary data.</text>
</comment>
<evidence type="ECO:0000313" key="2">
    <source>
        <dbReference type="Proteomes" id="UP000286415"/>
    </source>
</evidence>
<sequence>MTPQQRADFCEKATRVFLVTDELIQNLPKGSQPQKGGPEVSLFSSICSFVYPDLEHIDLLPETYKNITEDGDEQCSDLLSENQRNRLAVAPFRCLAAMSFKGSTTAGILPGCPSLDRGSREAEVGFEPRTFYLAQAAETPSYVIILASLPSHLGSSTKRTTNPFAFLIASHGLFLKPNEAYGHLANWIIKCSSLWQSNHLEWVVPP</sequence>
<dbReference type="EMBL" id="NIRI02000013">
    <property type="protein sequence ID" value="KAG5452908.1"/>
    <property type="molecule type" value="Genomic_DNA"/>
</dbReference>
<dbReference type="AlphaFoldDB" id="A0A419PYS7"/>
<proteinExistence type="predicted"/>
<organism evidence="1 2">
    <name type="scientific">Clonorchis sinensis</name>
    <name type="common">Chinese liver fluke</name>
    <dbReference type="NCBI Taxonomy" id="79923"/>
    <lineage>
        <taxon>Eukaryota</taxon>
        <taxon>Metazoa</taxon>
        <taxon>Spiralia</taxon>
        <taxon>Lophotrochozoa</taxon>
        <taxon>Platyhelminthes</taxon>
        <taxon>Trematoda</taxon>
        <taxon>Digenea</taxon>
        <taxon>Opisthorchiida</taxon>
        <taxon>Opisthorchiata</taxon>
        <taxon>Opisthorchiidae</taxon>
        <taxon>Clonorchis</taxon>
    </lineage>
</organism>
<reference evidence="1 2" key="1">
    <citation type="journal article" date="2018" name="Biotechnol. Adv.">
        <title>Improved genomic resources and new bioinformatic workflow for the carcinogenic parasite Clonorchis sinensis: Biotechnological implications.</title>
        <authorList>
            <person name="Wang D."/>
            <person name="Korhonen P.K."/>
            <person name="Gasser R.B."/>
            <person name="Young N.D."/>
        </authorList>
    </citation>
    <scope>NUCLEOTIDE SEQUENCE [LARGE SCALE GENOMIC DNA]</scope>
    <source>
        <strain evidence="1">Cs-k2</strain>
    </source>
</reference>
<dbReference type="InParanoid" id="A0A419PYS7"/>
<reference evidence="1 2" key="2">
    <citation type="journal article" date="2021" name="Genomics">
        <title>High-quality reference genome for Clonorchis sinensis.</title>
        <authorList>
            <person name="Young N.D."/>
            <person name="Stroehlein A.J."/>
            <person name="Kinkar L."/>
            <person name="Wang T."/>
            <person name="Sohn W.M."/>
            <person name="Chang B.C.H."/>
            <person name="Kaur P."/>
            <person name="Weisz D."/>
            <person name="Dudchenko O."/>
            <person name="Aiden E.L."/>
            <person name="Korhonen P.K."/>
            <person name="Gasser R.B."/>
        </authorList>
    </citation>
    <scope>NUCLEOTIDE SEQUENCE [LARGE SCALE GENOMIC DNA]</scope>
    <source>
        <strain evidence="1">Cs-k2</strain>
    </source>
</reference>